<dbReference type="RefSeq" id="WP_058481944.1">
    <property type="nucleotide sequence ID" value="NZ_CAAAIQ010000005.1"/>
</dbReference>
<dbReference type="STRING" id="66969.Lwal_3206"/>
<sequence>MINQSEFILPALTNWKRNVFLGYASQVLEMQQKMSTKKGKNILHYTLQKKRRHERMSHYPKGDRIDKTTGSQYFYHCHRENFESSEHGHFHTFIRYKHIPKRVKPLPLPDWDKYIDNPMTHLVAIAMNQYGQPIRLFTVNRWVTSEIWYGSEHASYFLKRYKMTLEDDPYWQVLDKWVEGMLHLFSPQIIWLQKERDRRMEENQFAKPGENSYTDHTLEELSEISIDLKQQIEWVINS</sequence>
<dbReference type="AlphaFoldDB" id="A0A0W1A1E6"/>
<evidence type="ECO:0000313" key="3">
    <source>
        <dbReference type="Proteomes" id="UP000054729"/>
    </source>
</evidence>
<name>A0A0W1A1E6_9GAMM</name>
<accession>A0A0W1A1E6</accession>
<dbReference type="Pfam" id="PF22308">
    <property type="entry name" value="DUF6969"/>
    <property type="match status" value="1"/>
</dbReference>
<dbReference type="InterPro" id="IPR054242">
    <property type="entry name" value="DUF6969"/>
</dbReference>
<protein>
    <recommendedName>
        <fullName evidence="1">DUF6969 domain-containing protein</fullName>
    </recommendedName>
</protein>
<dbReference type="Proteomes" id="UP000054729">
    <property type="component" value="Unassembled WGS sequence"/>
</dbReference>
<evidence type="ECO:0000313" key="2">
    <source>
        <dbReference type="EMBL" id="KTD75165.1"/>
    </source>
</evidence>
<feature type="domain" description="DUF6969" evidence="1">
    <location>
        <begin position="24"/>
        <end position="226"/>
    </location>
</feature>
<reference evidence="2 3" key="1">
    <citation type="submission" date="2015-11" db="EMBL/GenBank/DDBJ databases">
        <title>Genomic analysis of 38 Legionella species identifies large and diverse effector repertoires.</title>
        <authorList>
            <person name="Burstein D."/>
            <person name="Amaro F."/>
            <person name="Zusman T."/>
            <person name="Lifshitz Z."/>
            <person name="Cohen O."/>
            <person name="Gilbert J.A."/>
            <person name="Pupko T."/>
            <person name="Shuman H.A."/>
            <person name="Segal G."/>
        </authorList>
    </citation>
    <scope>NUCLEOTIDE SEQUENCE [LARGE SCALE GENOMIC DNA]</scope>
    <source>
        <strain evidence="2 3">ATCC 51914</strain>
    </source>
</reference>
<dbReference type="PATRIC" id="fig|66969.6.peg.3495"/>
<comment type="caution">
    <text evidence="2">The sequence shown here is derived from an EMBL/GenBank/DDBJ whole genome shotgun (WGS) entry which is preliminary data.</text>
</comment>
<proteinExistence type="predicted"/>
<keyword evidence="3" id="KW-1185">Reference proteome</keyword>
<organism evidence="2 3">
    <name type="scientific">Legionella waltersii</name>
    <dbReference type="NCBI Taxonomy" id="66969"/>
    <lineage>
        <taxon>Bacteria</taxon>
        <taxon>Pseudomonadati</taxon>
        <taxon>Pseudomonadota</taxon>
        <taxon>Gammaproteobacteria</taxon>
        <taxon>Legionellales</taxon>
        <taxon>Legionellaceae</taxon>
        <taxon>Legionella</taxon>
    </lineage>
</organism>
<evidence type="ECO:0000259" key="1">
    <source>
        <dbReference type="Pfam" id="PF22308"/>
    </source>
</evidence>
<gene>
    <name evidence="2" type="ORF">Lwal_3206</name>
</gene>
<dbReference type="OrthoDB" id="6115415at2"/>
<dbReference type="EMBL" id="LNZB01000060">
    <property type="protein sequence ID" value="KTD75165.1"/>
    <property type="molecule type" value="Genomic_DNA"/>
</dbReference>